<proteinExistence type="predicted"/>
<feature type="domain" description="NAD(P)-binding" evidence="1">
    <location>
        <begin position="1"/>
        <end position="93"/>
    </location>
</feature>
<accession>A0A3B0SC14</accession>
<sequence length="459" mass="50298">MSRDPSQLTLDPWRDQVEVVAGDALDPESLEAALVGCDAAYYLIHAMKGSPRTYAERGRIAAQNFSIAADRVGLREIVYLGGLGSDDDDLSEHLDSRHEVGRVLASGNTPVVELRAAVIIGSGSMSFEMVRHLTEVLPIIMKPKWVGTRCQPIAVRNVLEILVSVLDDPSPVDILYDIGGPEIFTYEEMMQVYAEVAGLRKRIVIPLPIFSARLSHLLVGLATPLPVGVAGPLIESLSIDVVVTRPSPPGFDPAGLITYREALQRALARISHSEVETRWSDALTAPAGPLPGDPAWSGVAMNVDRQVATSSASVDDLFWAVTRIGGDVGYYSMNWAWTLRGWFDRLIGGVGLRRGRRDPEELRPGEALDFFRVVAIDPERHRLLLEAEMKVPGTAWLGWTVEPYNGGSRVVQTARFAPKGITGRIYWWALLPFHAPIFRLMAIRIARAAERRSTAVGIG</sequence>
<organism evidence="2">
    <name type="scientific">hydrothermal vent metagenome</name>
    <dbReference type="NCBI Taxonomy" id="652676"/>
    <lineage>
        <taxon>unclassified sequences</taxon>
        <taxon>metagenomes</taxon>
        <taxon>ecological metagenomes</taxon>
    </lineage>
</organism>
<dbReference type="Gene3D" id="3.40.50.720">
    <property type="entry name" value="NAD(P)-binding Rossmann-like Domain"/>
    <property type="match status" value="1"/>
</dbReference>
<name>A0A3B0SC14_9ZZZZ</name>
<dbReference type="InterPro" id="IPR016040">
    <property type="entry name" value="NAD(P)-bd_dom"/>
</dbReference>
<evidence type="ECO:0000313" key="2">
    <source>
        <dbReference type="EMBL" id="VAV98486.1"/>
    </source>
</evidence>
<dbReference type="InterPro" id="IPR036291">
    <property type="entry name" value="NAD(P)-bd_dom_sf"/>
</dbReference>
<dbReference type="SUPFAM" id="SSF55961">
    <property type="entry name" value="Bet v1-like"/>
    <property type="match status" value="1"/>
</dbReference>
<dbReference type="Pfam" id="PF13460">
    <property type="entry name" value="NAD_binding_10"/>
    <property type="match status" value="1"/>
</dbReference>
<reference evidence="2" key="1">
    <citation type="submission" date="2018-06" db="EMBL/GenBank/DDBJ databases">
        <authorList>
            <person name="Zhirakovskaya E."/>
        </authorList>
    </citation>
    <scope>NUCLEOTIDE SEQUENCE</scope>
</reference>
<gene>
    <name evidence="2" type="ORF">MNBD_ACTINO02-3338</name>
</gene>
<dbReference type="GO" id="GO:0044877">
    <property type="term" value="F:protein-containing complex binding"/>
    <property type="evidence" value="ECO:0007669"/>
    <property type="project" value="TreeGrafter"/>
</dbReference>
<dbReference type="Pfam" id="PF11066">
    <property type="entry name" value="DUF2867"/>
    <property type="match status" value="1"/>
</dbReference>
<dbReference type="AlphaFoldDB" id="A0A3B0SC14"/>
<protein>
    <submittedName>
        <fullName evidence="2">Nucleoside-diphosphate-sugar epimerase</fullName>
    </submittedName>
</protein>
<dbReference type="PANTHER" id="PTHR12126">
    <property type="entry name" value="NADH-UBIQUINONE OXIDOREDUCTASE 39 KDA SUBUNIT-RELATED"/>
    <property type="match status" value="1"/>
</dbReference>
<dbReference type="PANTHER" id="PTHR12126:SF11">
    <property type="entry name" value="NADH DEHYDROGENASE [UBIQUINONE] 1 ALPHA SUBCOMPLEX SUBUNIT 9, MITOCHONDRIAL"/>
    <property type="match status" value="1"/>
</dbReference>
<evidence type="ECO:0000259" key="1">
    <source>
        <dbReference type="Pfam" id="PF13460"/>
    </source>
</evidence>
<dbReference type="InterPro" id="IPR051207">
    <property type="entry name" value="ComplexI_NDUFA9_subunit"/>
</dbReference>
<dbReference type="InterPro" id="IPR021295">
    <property type="entry name" value="DUF2867"/>
</dbReference>
<dbReference type="EMBL" id="UOEK01000142">
    <property type="protein sequence ID" value="VAV98486.1"/>
    <property type="molecule type" value="Genomic_DNA"/>
</dbReference>
<dbReference type="SUPFAM" id="SSF51735">
    <property type="entry name" value="NAD(P)-binding Rossmann-fold domains"/>
    <property type="match status" value="1"/>
</dbReference>